<evidence type="ECO:0000256" key="1">
    <source>
        <dbReference type="SAM" id="MobiDB-lite"/>
    </source>
</evidence>
<feature type="compositionally biased region" description="Basic residues" evidence="1">
    <location>
        <begin position="1"/>
        <end position="11"/>
    </location>
</feature>
<name>A0A0F9Q926_9ZZZZ</name>
<sequence length="142" mass="15105">MGNPKKRRIPPGRRCTAKISSGKRRCRKPAILGGTVCETHGGSAPQVKAAAARRLVELVQPAIAALDKALGSDDINALIRAAQVVLDRTGHGPTSKVEILEKFRTQERDALFRALDAAGMSEQQIKAFEVAYSGGGDADTID</sequence>
<proteinExistence type="predicted"/>
<evidence type="ECO:0000313" key="2">
    <source>
        <dbReference type="EMBL" id="KKN01833.1"/>
    </source>
</evidence>
<reference evidence="2" key="1">
    <citation type="journal article" date="2015" name="Nature">
        <title>Complex archaea that bridge the gap between prokaryotes and eukaryotes.</title>
        <authorList>
            <person name="Spang A."/>
            <person name="Saw J.H."/>
            <person name="Jorgensen S.L."/>
            <person name="Zaremba-Niedzwiedzka K."/>
            <person name="Martijn J."/>
            <person name="Lind A.E."/>
            <person name="van Eijk R."/>
            <person name="Schleper C."/>
            <person name="Guy L."/>
            <person name="Ettema T.J."/>
        </authorList>
    </citation>
    <scope>NUCLEOTIDE SEQUENCE</scope>
</reference>
<dbReference type="EMBL" id="LAZR01005217">
    <property type="protein sequence ID" value="KKN01833.1"/>
    <property type="molecule type" value="Genomic_DNA"/>
</dbReference>
<protein>
    <submittedName>
        <fullName evidence="2">Uncharacterized protein</fullName>
    </submittedName>
</protein>
<feature type="region of interest" description="Disordered" evidence="1">
    <location>
        <begin position="1"/>
        <end position="20"/>
    </location>
</feature>
<dbReference type="AlphaFoldDB" id="A0A0F9Q926"/>
<accession>A0A0F9Q926</accession>
<comment type="caution">
    <text evidence="2">The sequence shown here is derived from an EMBL/GenBank/DDBJ whole genome shotgun (WGS) entry which is preliminary data.</text>
</comment>
<gene>
    <name evidence="2" type="ORF">LCGC14_1123690</name>
</gene>
<organism evidence="2">
    <name type="scientific">marine sediment metagenome</name>
    <dbReference type="NCBI Taxonomy" id="412755"/>
    <lineage>
        <taxon>unclassified sequences</taxon>
        <taxon>metagenomes</taxon>
        <taxon>ecological metagenomes</taxon>
    </lineage>
</organism>